<dbReference type="InterPro" id="IPR028978">
    <property type="entry name" value="Chorismate_lyase_/UTRA_dom_sf"/>
</dbReference>
<name>A0A4Q9R2Z1_9GAMM</name>
<dbReference type="Pfam" id="PF07702">
    <property type="entry name" value="UTRA"/>
    <property type="match status" value="1"/>
</dbReference>
<dbReference type="InterPro" id="IPR012702">
    <property type="entry name" value="CP_lyase_PhnF"/>
</dbReference>
<dbReference type="PRINTS" id="PR00035">
    <property type="entry name" value="HTHGNTR"/>
</dbReference>
<dbReference type="Pfam" id="PF00392">
    <property type="entry name" value="GntR"/>
    <property type="match status" value="1"/>
</dbReference>
<dbReference type="InterPro" id="IPR011663">
    <property type="entry name" value="UTRA"/>
</dbReference>
<feature type="domain" description="HTH gntR-type" evidence="4">
    <location>
        <begin position="18"/>
        <end position="84"/>
    </location>
</feature>
<dbReference type="InterPro" id="IPR036388">
    <property type="entry name" value="WH-like_DNA-bd_sf"/>
</dbReference>
<dbReference type="SMART" id="SM00345">
    <property type="entry name" value="HTH_GNTR"/>
    <property type="match status" value="1"/>
</dbReference>
<evidence type="ECO:0000313" key="6">
    <source>
        <dbReference type="Proteomes" id="UP000293172"/>
    </source>
</evidence>
<dbReference type="EMBL" id="QJUL01000011">
    <property type="protein sequence ID" value="TBU93942.1"/>
    <property type="molecule type" value="Genomic_DNA"/>
</dbReference>
<dbReference type="CDD" id="cd07377">
    <property type="entry name" value="WHTH_GntR"/>
    <property type="match status" value="1"/>
</dbReference>
<evidence type="ECO:0000259" key="4">
    <source>
        <dbReference type="PROSITE" id="PS50949"/>
    </source>
</evidence>
<dbReference type="InterPro" id="IPR050679">
    <property type="entry name" value="Bact_HTH_transcr_reg"/>
</dbReference>
<evidence type="ECO:0000256" key="2">
    <source>
        <dbReference type="ARBA" id="ARBA00023125"/>
    </source>
</evidence>
<dbReference type="InterPro" id="IPR000524">
    <property type="entry name" value="Tscrpt_reg_HTH_GntR"/>
</dbReference>
<keyword evidence="1" id="KW-0805">Transcription regulation</keyword>
<gene>
    <name evidence="5" type="primary">phnF</name>
    <name evidence="5" type="ORF">DNK44_09705</name>
</gene>
<dbReference type="NCBIfam" id="TIGR02325">
    <property type="entry name" value="C_P_lyase_phnF"/>
    <property type="match status" value="1"/>
</dbReference>
<dbReference type="SUPFAM" id="SSF46785">
    <property type="entry name" value="Winged helix' DNA-binding domain"/>
    <property type="match status" value="1"/>
</dbReference>
<keyword evidence="3" id="KW-0804">Transcription</keyword>
<dbReference type="SMART" id="SM00866">
    <property type="entry name" value="UTRA"/>
    <property type="match status" value="1"/>
</dbReference>
<dbReference type="Gene3D" id="1.10.10.10">
    <property type="entry name" value="Winged helix-like DNA-binding domain superfamily/Winged helix DNA-binding domain"/>
    <property type="match status" value="1"/>
</dbReference>
<dbReference type="GO" id="GO:0003677">
    <property type="term" value="F:DNA binding"/>
    <property type="evidence" value="ECO:0007669"/>
    <property type="project" value="UniProtKB-KW"/>
</dbReference>
<dbReference type="RefSeq" id="WP_131197880.1">
    <property type="nucleotide sequence ID" value="NZ_QJUL01000011.1"/>
</dbReference>
<keyword evidence="2" id="KW-0238">DNA-binding</keyword>
<evidence type="ECO:0000256" key="3">
    <source>
        <dbReference type="ARBA" id="ARBA00023163"/>
    </source>
</evidence>
<accession>A0A4Q9R2Z1</accession>
<dbReference type="OrthoDB" id="6626198at2"/>
<proteinExistence type="predicted"/>
<dbReference type="AlphaFoldDB" id="A0A4Q9R2Z1"/>
<dbReference type="PANTHER" id="PTHR44846:SF16">
    <property type="entry name" value="TRANSCRIPTIONAL REGULATOR PHNF-RELATED"/>
    <property type="match status" value="1"/>
</dbReference>
<dbReference type="Gene3D" id="3.40.1410.10">
    <property type="entry name" value="Chorismate lyase-like"/>
    <property type="match status" value="1"/>
</dbReference>
<dbReference type="InterPro" id="IPR036390">
    <property type="entry name" value="WH_DNA-bd_sf"/>
</dbReference>
<evidence type="ECO:0000313" key="5">
    <source>
        <dbReference type="EMBL" id="TBU93942.1"/>
    </source>
</evidence>
<protein>
    <submittedName>
        <fullName evidence="5">Phosphonate metabolism transcriptional regulator PhnF</fullName>
    </submittedName>
</protein>
<sequence length="244" mass="27429">MHLSRQQRSDAAPLACQEPLYRELAAVLRRELEQFSAGDYLPAEIQLAARFSVNRHTLRRAVDELVLEGLLLRRQGKGTQVLARPLIYPMEAGSAYSDSLSALGQRVEAQLLERRVRSATAEECQYLQLADDSELLELTTLRLLQGQPVSLIRHRFCASHAALLADYRGGSLRQYLAERELLLSRSFSLIGARLPGREEAAHLLMPRHAPLLTVLTLSRDTAGRPLELSFSTSRADRFQYQITP</sequence>
<reference evidence="5 6" key="1">
    <citation type="submission" date="2018-06" db="EMBL/GenBank/DDBJ databases">
        <title>Three novel Pseudomonas species isolated from symptomatic oak.</title>
        <authorList>
            <person name="Bueno-Gonzalez V."/>
            <person name="Brady C."/>
        </authorList>
    </citation>
    <scope>NUCLEOTIDE SEQUENCE [LARGE SCALE GENOMIC DNA]</scope>
    <source>
        <strain evidence="5 6">P6B</strain>
    </source>
</reference>
<comment type="caution">
    <text evidence="5">The sequence shown here is derived from an EMBL/GenBank/DDBJ whole genome shotgun (WGS) entry which is preliminary data.</text>
</comment>
<dbReference type="PANTHER" id="PTHR44846">
    <property type="entry name" value="MANNOSYL-D-GLYCERATE TRANSPORT/METABOLISM SYSTEM REPRESSOR MNGR-RELATED"/>
    <property type="match status" value="1"/>
</dbReference>
<organism evidence="5 6">
    <name type="scientific">Phytopseudomonas dryadis</name>
    <dbReference type="NCBI Taxonomy" id="2487520"/>
    <lineage>
        <taxon>Bacteria</taxon>
        <taxon>Pseudomonadati</taxon>
        <taxon>Pseudomonadota</taxon>
        <taxon>Gammaproteobacteria</taxon>
        <taxon>Pseudomonadales</taxon>
        <taxon>Pseudomonadaceae</taxon>
        <taxon>Phytopseudomonas</taxon>
    </lineage>
</organism>
<dbReference type="Proteomes" id="UP000293172">
    <property type="component" value="Unassembled WGS sequence"/>
</dbReference>
<dbReference type="SUPFAM" id="SSF64288">
    <property type="entry name" value="Chorismate lyase-like"/>
    <property type="match status" value="1"/>
</dbReference>
<dbReference type="PROSITE" id="PS50949">
    <property type="entry name" value="HTH_GNTR"/>
    <property type="match status" value="1"/>
</dbReference>
<dbReference type="GO" id="GO:0003700">
    <property type="term" value="F:DNA-binding transcription factor activity"/>
    <property type="evidence" value="ECO:0007669"/>
    <property type="project" value="InterPro"/>
</dbReference>
<evidence type="ECO:0000256" key="1">
    <source>
        <dbReference type="ARBA" id="ARBA00023015"/>
    </source>
</evidence>